<evidence type="ECO:0000313" key="2">
    <source>
        <dbReference type="EMBL" id="KAK9760362.1"/>
    </source>
</evidence>
<evidence type="ECO:0000313" key="3">
    <source>
        <dbReference type="Proteomes" id="UP001479436"/>
    </source>
</evidence>
<proteinExistence type="predicted"/>
<keyword evidence="3" id="KW-1185">Reference proteome</keyword>
<dbReference type="EMBL" id="JASJQH010002225">
    <property type="protein sequence ID" value="KAK9760362.1"/>
    <property type="molecule type" value="Genomic_DNA"/>
</dbReference>
<sequence length="181" mass="21202">MLGQTNFVTTNSDLSLPNVNFAADGLRTSLQTFLKQFDTFIKNGKEEILSKRQDWLKNLTDLNETSNKLKSETEYYKSEETNLSKNLDKEKRRIAELKTDLANLQKNIKDSKSKEESLLQQIRLVREEIRKKKEERAIQVQALQSQQVLNEPELNFYEEKLALRIIGDEEDRITFRFTNIA</sequence>
<dbReference type="Proteomes" id="UP001479436">
    <property type="component" value="Unassembled WGS sequence"/>
</dbReference>
<name>A0ABR2WFU1_9FUNG</name>
<gene>
    <name evidence="2" type="primary">SPC25_2</name>
    <name evidence="2" type="ORF">K7432_015691</name>
</gene>
<comment type="caution">
    <text evidence="2">The sequence shown here is derived from an EMBL/GenBank/DDBJ whole genome shotgun (WGS) entry which is preliminary data.</text>
</comment>
<reference evidence="2 3" key="1">
    <citation type="submission" date="2023-04" db="EMBL/GenBank/DDBJ databases">
        <title>Genome of Basidiobolus ranarum AG-B5.</title>
        <authorList>
            <person name="Stajich J.E."/>
            <person name="Carter-House D."/>
            <person name="Gryganskyi A."/>
        </authorList>
    </citation>
    <scope>NUCLEOTIDE SEQUENCE [LARGE SCALE GENOMIC DNA]</scope>
    <source>
        <strain evidence="2 3">AG-B5</strain>
    </source>
</reference>
<keyword evidence="1" id="KW-0175">Coiled coil</keyword>
<accession>A0ABR2WFU1</accession>
<feature type="non-terminal residue" evidence="2">
    <location>
        <position position="181"/>
    </location>
</feature>
<evidence type="ECO:0000256" key="1">
    <source>
        <dbReference type="SAM" id="Coils"/>
    </source>
</evidence>
<feature type="coiled-coil region" evidence="1">
    <location>
        <begin position="52"/>
        <end position="146"/>
    </location>
</feature>
<protein>
    <submittedName>
        <fullName evidence="2">Kinetochore-associated Ndc80 complex subunit spc25</fullName>
    </submittedName>
</protein>
<organism evidence="2 3">
    <name type="scientific">Basidiobolus ranarum</name>
    <dbReference type="NCBI Taxonomy" id="34480"/>
    <lineage>
        <taxon>Eukaryota</taxon>
        <taxon>Fungi</taxon>
        <taxon>Fungi incertae sedis</taxon>
        <taxon>Zoopagomycota</taxon>
        <taxon>Entomophthoromycotina</taxon>
        <taxon>Basidiobolomycetes</taxon>
        <taxon>Basidiobolales</taxon>
        <taxon>Basidiobolaceae</taxon>
        <taxon>Basidiobolus</taxon>
    </lineage>
</organism>